<reference evidence="4" key="1">
    <citation type="submission" date="2017-02" db="UniProtKB">
        <authorList>
            <consortium name="WormBaseParasite"/>
        </authorList>
    </citation>
    <scope>IDENTIFICATION</scope>
</reference>
<evidence type="ECO:0000313" key="4">
    <source>
        <dbReference type="WBParaSite" id="HDID_0000529901-mRNA-1"/>
    </source>
</evidence>
<dbReference type="EMBL" id="UYSG01002592">
    <property type="protein sequence ID" value="VDL57615.1"/>
    <property type="molecule type" value="Genomic_DNA"/>
</dbReference>
<feature type="region of interest" description="Disordered" evidence="1">
    <location>
        <begin position="74"/>
        <end position="99"/>
    </location>
</feature>
<gene>
    <name evidence="2" type="ORF">HDID_LOCUS5297</name>
</gene>
<dbReference type="OrthoDB" id="10396433at2759"/>
<evidence type="ECO:0000313" key="3">
    <source>
        <dbReference type="Proteomes" id="UP000274504"/>
    </source>
</evidence>
<dbReference type="Proteomes" id="UP000274504">
    <property type="component" value="Unassembled WGS sequence"/>
</dbReference>
<organism evidence="4">
    <name type="scientific">Hymenolepis diminuta</name>
    <name type="common">Rat tapeworm</name>
    <dbReference type="NCBI Taxonomy" id="6216"/>
    <lineage>
        <taxon>Eukaryota</taxon>
        <taxon>Metazoa</taxon>
        <taxon>Spiralia</taxon>
        <taxon>Lophotrochozoa</taxon>
        <taxon>Platyhelminthes</taxon>
        <taxon>Cestoda</taxon>
        <taxon>Eucestoda</taxon>
        <taxon>Cyclophyllidea</taxon>
        <taxon>Hymenolepididae</taxon>
        <taxon>Hymenolepis</taxon>
    </lineage>
</organism>
<evidence type="ECO:0000313" key="2">
    <source>
        <dbReference type="EMBL" id="VDL57615.1"/>
    </source>
</evidence>
<reference evidence="2 3" key="2">
    <citation type="submission" date="2018-11" db="EMBL/GenBank/DDBJ databases">
        <authorList>
            <consortium name="Pathogen Informatics"/>
        </authorList>
    </citation>
    <scope>NUCLEOTIDE SEQUENCE [LARGE SCALE GENOMIC DNA]</scope>
</reference>
<protein>
    <submittedName>
        <fullName evidence="4">Secreted protein</fullName>
    </submittedName>
</protein>
<name>A0A0R3SK34_HYMDI</name>
<sequence>MFTVLLILFSVSFSALFYRGNVGGNFFIDLPPQPQPPPASSITFHPSTGAPLSPYDPQPPAPILRRYSTRNVGAPSASAEMTAAMALSPQPPPPSSLWR</sequence>
<evidence type="ECO:0000256" key="1">
    <source>
        <dbReference type="SAM" id="MobiDB-lite"/>
    </source>
</evidence>
<dbReference type="AlphaFoldDB" id="A0A0R3SK34"/>
<accession>A0A0R3SK34</accession>
<feature type="compositionally biased region" description="Pro residues" evidence="1">
    <location>
        <begin position="89"/>
        <end position="99"/>
    </location>
</feature>
<dbReference type="WBParaSite" id="HDID_0000529901-mRNA-1">
    <property type="protein sequence ID" value="HDID_0000529901-mRNA-1"/>
    <property type="gene ID" value="HDID_0000529901"/>
</dbReference>
<feature type="region of interest" description="Disordered" evidence="1">
    <location>
        <begin position="37"/>
        <end position="60"/>
    </location>
</feature>
<proteinExistence type="predicted"/>